<dbReference type="PANTHER" id="PTHR47257:SF1">
    <property type="entry name" value="PH-RESPONSE TRANSCRIPTION FACTOR PACC_RIM101"/>
    <property type="match status" value="1"/>
</dbReference>
<dbReference type="InterPro" id="IPR013087">
    <property type="entry name" value="Znf_C2H2_type"/>
</dbReference>
<sequence>MPLFALDQPHQLVASFGSSMNGKGSESPALVPSATYDTPQISVTSSITSDNNLICRWKACNQKSITTELLYEHICERHVGRKSSNNLNLTCQWGSCRTSTIKRHHIISHVLTHVALRPHKCRFCSKTFKRPQDLKKHTKRHADDSIWHQTRQDSGLQLPSDISQLGFPLQPRRSAFLSLKGDSTVDLTGYWGGDSRMQTNAPTSRRPTGHPSGYHASQSSIRHGAYSAQRSLNYSRSGNTSYSAVSGSSNRKCTFKAVGTKHPEISTSSYAHIDYSMMFPSSSLAIRNNSMVTNEQHMPQPASLVMVYGCPAASQNPPAH</sequence>
<evidence type="ECO:0000256" key="10">
    <source>
        <dbReference type="SAM" id="MobiDB-lite"/>
    </source>
</evidence>
<feature type="compositionally biased region" description="Polar residues" evidence="10">
    <location>
        <begin position="196"/>
        <end position="206"/>
    </location>
</feature>
<evidence type="ECO:0000313" key="13">
    <source>
        <dbReference type="Proteomes" id="UP000184255"/>
    </source>
</evidence>
<dbReference type="GO" id="GO:0005634">
    <property type="term" value="C:nucleus"/>
    <property type="evidence" value="ECO:0007669"/>
    <property type="project" value="UniProtKB-SubCell"/>
</dbReference>
<dbReference type="EMBL" id="FCQH01000008">
    <property type="protein sequence ID" value="CVK96684.1"/>
    <property type="molecule type" value="Genomic_DNA"/>
</dbReference>
<accession>A0A1L7TDK5</accession>
<keyword evidence="4" id="KW-0677">Repeat</keyword>
<dbReference type="SMART" id="SM00355">
    <property type="entry name" value="ZnF_C2H2"/>
    <property type="match status" value="3"/>
</dbReference>
<dbReference type="PROSITE" id="PS50157">
    <property type="entry name" value="ZINC_FINGER_C2H2_2"/>
    <property type="match status" value="1"/>
</dbReference>
<keyword evidence="3" id="KW-0479">Metal-binding</keyword>
<evidence type="ECO:0000256" key="2">
    <source>
        <dbReference type="ARBA" id="ARBA00022491"/>
    </source>
</evidence>
<dbReference type="PROSITE" id="PS00028">
    <property type="entry name" value="ZINC_FINGER_C2H2_1"/>
    <property type="match status" value="1"/>
</dbReference>
<evidence type="ECO:0000256" key="7">
    <source>
        <dbReference type="ARBA" id="ARBA00023242"/>
    </source>
</evidence>
<reference evidence="13" key="1">
    <citation type="journal article" date="2016" name="Genome Biol. Evol.">
        <title>Comparative 'omics' of the Fusarium fujikuroi species complex highlights differences in genetic potential and metabolite synthesis.</title>
        <authorList>
            <person name="Niehaus E.-M."/>
            <person name="Muensterkoetter M."/>
            <person name="Proctor R.H."/>
            <person name="Brown D.W."/>
            <person name="Sharon A."/>
            <person name="Idan Y."/>
            <person name="Oren-Young L."/>
            <person name="Sieber C.M."/>
            <person name="Novak O."/>
            <person name="Pencik A."/>
            <person name="Tarkowska D."/>
            <person name="Hromadova K."/>
            <person name="Freeman S."/>
            <person name="Maymon M."/>
            <person name="Elazar M."/>
            <person name="Youssef S.A."/>
            <person name="El-Shabrawy E.S.M."/>
            <person name="Shalaby A.B.A."/>
            <person name="Houterman P."/>
            <person name="Brock N.L."/>
            <person name="Burkhardt I."/>
            <person name="Tsavkelova E.A."/>
            <person name="Dickschat J.S."/>
            <person name="Galuszka P."/>
            <person name="Gueldener U."/>
            <person name="Tudzynski B."/>
        </authorList>
    </citation>
    <scope>NUCLEOTIDE SEQUENCE [LARGE SCALE GENOMIC DNA]</scope>
    <source>
        <strain evidence="13">MRC7560</strain>
    </source>
</reference>
<feature type="region of interest" description="Disordered" evidence="10">
    <location>
        <begin position="195"/>
        <end position="222"/>
    </location>
</feature>
<evidence type="ECO:0000256" key="5">
    <source>
        <dbReference type="ARBA" id="ARBA00022771"/>
    </source>
</evidence>
<evidence type="ECO:0000313" key="12">
    <source>
        <dbReference type="EMBL" id="CVK96684.1"/>
    </source>
</evidence>
<dbReference type="InterPro" id="IPR050806">
    <property type="entry name" value="pacC/RIM101"/>
</dbReference>
<evidence type="ECO:0000256" key="3">
    <source>
        <dbReference type="ARBA" id="ARBA00022723"/>
    </source>
</evidence>
<comment type="subcellular location">
    <subcellularLocation>
        <location evidence="1">Nucleus</location>
    </subcellularLocation>
</comment>
<evidence type="ECO:0000256" key="6">
    <source>
        <dbReference type="ARBA" id="ARBA00022833"/>
    </source>
</evidence>
<dbReference type="GO" id="GO:0045944">
    <property type="term" value="P:positive regulation of transcription by RNA polymerase II"/>
    <property type="evidence" value="ECO:0007669"/>
    <property type="project" value="TreeGrafter"/>
</dbReference>
<name>A0A1L7TDK5_FUSMA</name>
<dbReference type="Proteomes" id="UP000184255">
    <property type="component" value="Unassembled WGS sequence"/>
</dbReference>
<gene>
    <name evidence="12" type="ORF">FMAN_11014</name>
</gene>
<dbReference type="GO" id="GO:0008270">
    <property type="term" value="F:zinc ion binding"/>
    <property type="evidence" value="ECO:0007669"/>
    <property type="project" value="UniProtKB-KW"/>
</dbReference>
<keyword evidence="6" id="KW-0862">Zinc</keyword>
<dbReference type="AlphaFoldDB" id="A0A1L7TDK5"/>
<keyword evidence="5 9" id="KW-0863">Zinc-finger</keyword>
<keyword evidence="13" id="KW-1185">Reference proteome</keyword>
<evidence type="ECO:0000259" key="11">
    <source>
        <dbReference type="PROSITE" id="PS50157"/>
    </source>
</evidence>
<keyword evidence="2" id="KW-0678">Repressor</keyword>
<dbReference type="PANTHER" id="PTHR47257">
    <property type="entry name" value="PH-RESPONSE TRANSCRIPTION FACTOR PACC/RIM101"/>
    <property type="match status" value="1"/>
</dbReference>
<dbReference type="SUPFAM" id="SSF57667">
    <property type="entry name" value="beta-beta-alpha zinc fingers"/>
    <property type="match status" value="1"/>
</dbReference>
<keyword evidence="7" id="KW-0539">Nucleus</keyword>
<evidence type="ECO:0000256" key="8">
    <source>
        <dbReference type="ARBA" id="ARBA00038089"/>
    </source>
</evidence>
<dbReference type="Gene3D" id="3.30.160.60">
    <property type="entry name" value="Classic Zinc Finger"/>
    <property type="match status" value="2"/>
</dbReference>
<dbReference type="GeneID" id="65090266"/>
<evidence type="ECO:0000256" key="4">
    <source>
        <dbReference type="ARBA" id="ARBA00022737"/>
    </source>
</evidence>
<comment type="caution">
    <text evidence="12">The sequence shown here is derived from an EMBL/GenBank/DDBJ whole genome shotgun (WGS) entry which is preliminary data.</text>
</comment>
<evidence type="ECO:0000256" key="1">
    <source>
        <dbReference type="ARBA" id="ARBA00004123"/>
    </source>
</evidence>
<dbReference type="RefSeq" id="XP_041684102.1">
    <property type="nucleotide sequence ID" value="XM_041833772.1"/>
</dbReference>
<proteinExistence type="inferred from homology"/>
<protein>
    <recommendedName>
        <fullName evidence="11">C2H2-type domain-containing protein</fullName>
    </recommendedName>
</protein>
<evidence type="ECO:0000256" key="9">
    <source>
        <dbReference type="PROSITE-ProRule" id="PRU00042"/>
    </source>
</evidence>
<dbReference type="InterPro" id="IPR036236">
    <property type="entry name" value="Znf_C2H2_sf"/>
</dbReference>
<dbReference type="VEuPathDB" id="FungiDB:FMAN_11014"/>
<comment type="similarity">
    <text evidence="8">Belongs to the pacC/RIM101 family.</text>
</comment>
<feature type="domain" description="C2H2-type" evidence="11">
    <location>
        <begin position="119"/>
        <end position="146"/>
    </location>
</feature>
<organism evidence="12 13">
    <name type="scientific">Fusarium mangiferae</name>
    <name type="common">Mango malformation disease fungus</name>
    <dbReference type="NCBI Taxonomy" id="192010"/>
    <lineage>
        <taxon>Eukaryota</taxon>
        <taxon>Fungi</taxon>
        <taxon>Dikarya</taxon>
        <taxon>Ascomycota</taxon>
        <taxon>Pezizomycotina</taxon>
        <taxon>Sordariomycetes</taxon>
        <taxon>Hypocreomycetidae</taxon>
        <taxon>Hypocreales</taxon>
        <taxon>Nectriaceae</taxon>
        <taxon>Fusarium</taxon>
        <taxon>Fusarium fujikuroi species complex</taxon>
    </lineage>
</organism>